<evidence type="ECO:0000313" key="3">
    <source>
        <dbReference type="Proteomes" id="UP000736335"/>
    </source>
</evidence>
<keyword evidence="3" id="KW-1185">Reference proteome</keyword>
<proteinExistence type="predicted"/>
<evidence type="ECO:0000256" key="1">
    <source>
        <dbReference type="SAM" id="SignalP"/>
    </source>
</evidence>
<sequence length="155" mass="16398">MTRSILIAVLAIALFGIALAAPWDAGSDLHARGDKTFSTCPGVPNIQTIDSVFISPDQPGQGQLVTITVNAHTPQAIPADAWMYAQSTGSPDLIPWTICAAAKKAFPATPCPIPAGPYTFQYSVTLAEGIPVDQTTIQTFGIEVTETLFCFNFSP</sequence>
<dbReference type="InterPro" id="IPR014756">
    <property type="entry name" value="Ig_E-set"/>
</dbReference>
<evidence type="ECO:0008006" key="4">
    <source>
        <dbReference type="Google" id="ProtNLM"/>
    </source>
</evidence>
<accession>A0A9P6L5E8</accession>
<comment type="caution">
    <text evidence="2">The sequence shown here is derived from an EMBL/GenBank/DDBJ whole genome shotgun (WGS) entry which is preliminary data.</text>
</comment>
<gene>
    <name evidence="2" type="ORF">BJ322DRAFT_1156515</name>
</gene>
<dbReference type="EMBL" id="WIUZ02000010">
    <property type="protein sequence ID" value="KAF9783349.1"/>
    <property type="molecule type" value="Genomic_DNA"/>
</dbReference>
<reference evidence="2" key="1">
    <citation type="journal article" date="2020" name="Nat. Commun.">
        <title>Large-scale genome sequencing of mycorrhizal fungi provides insights into the early evolution of symbiotic traits.</title>
        <authorList>
            <person name="Miyauchi S."/>
            <person name="Kiss E."/>
            <person name="Kuo A."/>
            <person name="Drula E."/>
            <person name="Kohler A."/>
            <person name="Sanchez-Garcia M."/>
            <person name="Morin E."/>
            <person name="Andreopoulos B."/>
            <person name="Barry K.W."/>
            <person name="Bonito G."/>
            <person name="Buee M."/>
            <person name="Carver A."/>
            <person name="Chen C."/>
            <person name="Cichocki N."/>
            <person name="Clum A."/>
            <person name="Culley D."/>
            <person name="Crous P.W."/>
            <person name="Fauchery L."/>
            <person name="Girlanda M."/>
            <person name="Hayes R.D."/>
            <person name="Keri Z."/>
            <person name="LaButti K."/>
            <person name="Lipzen A."/>
            <person name="Lombard V."/>
            <person name="Magnuson J."/>
            <person name="Maillard F."/>
            <person name="Murat C."/>
            <person name="Nolan M."/>
            <person name="Ohm R.A."/>
            <person name="Pangilinan J."/>
            <person name="Pereira M.F."/>
            <person name="Perotto S."/>
            <person name="Peter M."/>
            <person name="Pfister S."/>
            <person name="Riley R."/>
            <person name="Sitrit Y."/>
            <person name="Stielow J.B."/>
            <person name="Szollosi G."/>
            <person name="Zifcakova L."/>
            <person name="Stursova M."/>
            <person name="Spatafora J.W."/>
            <person name="Tedersoo L."/>
            <person name="Vaario L.M."/>
            <person name="Yamada A."/>
            <person name="Yan M."/>
            <person name="Wang P."/>
            <person name="Xu J."/>
            <person name="Bruns T."/>
            <person name="Baldrian P."/>
            <person name="Vilgalys R."/>
            <person name="Dunand C."/>
            <person name="Henrissat B."/>
            <person name="Grigoriev I.V."/>
            <person name="Hibbett D."/>
            <person name="Nagy L.G."/>
            <person name="Martin F.M."/>
        </authorList>
    </citation>
    <scope>NUCLEOTIDE SEQUENCE</scope>
    <source>
        <strain evidence="2">UH-Tt-Lm1</strain>
    </source>
</reference>
<feature type="signal peptide" evidence="1">
    <location>
        <begin position="1"/>
        <end position="20"/>
    </location>
</feature>
<dbReference type="Proteomes" id="UP000736335">
    <property type="component" value="Unassembled WGS sequence"/>
</dbReference>
<name>A0A9P6L5E8_9AGAM</name>
<dbReference type="AlphaFoldDB" id="A0A9P6L5E8"/>
<protein>
    <recommendedName>
        <fullName evidence="4">Phosphatidylglycerol/phosphatidylinositol transfer protein</fullName>
    </recommendedName>
</protein>
<dbReference type="SUPFAM" id="SSF81296">
    <property type="entry name" value="E set domains"/>
    <property type="match status" value="1"/>
</dbReference>
<keyword evidence="1" id="KW-0732">Signal</keyword>
<reference evidence="2" key="2">
    <citation type="submission" date="2020-11" db="EMBL/GenBank/DDBJ databases">
        <authorList>
            <consortium name="DOE Joint Genome Institute"/>
            <person name="Kuo A."/>
            <person name="Miyauchi S."/>
            <person name="Kiss E."/>
            <person name="Drula E."/>
            <person name="Kohler A."/>
            <person name="Sanchez-Garcia M."/>
            <person name="Andreopoulos B."/>
            <person name="Barry K.W."/>
            <person name="Bonito G."/>
            <person name="Buee M."/>
            <person name="Carver A."/>
            <person name="Chen C."/>
            <person name="Cichocki N."/>
            <person name="Clum A."/>
            <person name="Culley D."/>
            <person name="Crous P.W."/>
            <person name="Fauchery L."/>
            <person name="Girlanda M."/>
            <person name="Hayes R."/>
            <person name="Keri Z."/>
            <person name="Labutti K."/>
            <person name="Lipzen A."/>
            <person name="Lombard V."/>
            <person name="Magnuson J."/>
            <person name="Maillard F."/>
            <person name="Morin E."/>
            <person name="Murat C."/>
            <person name="Nolan M."/>
            <person name="Ohm R."/>
            <person name="Pangilinan J."/>
            <person name="Pereira M."/>
            <person name="Perotto S."/>
            <person name="Peter M."/>
            <person name="Riley R."/>
            <person name="Sitrit Y."/>
            <person name="Stielow B."/>
            <person name="Szollosi G."/>
            <person name="Zifcakova L."/>
            <person name="Stursova M."/>
            <person name="Spatafora J.W."/>
            <person name="Tedersoo L."/>
            <person name="Vaario L.-M."/>
            <person name="Yamada A."/>
            <person name="Yan M."/>
            <person name="Wang P."/>
            <person name="Xu J."/>
            <person name="Bruns T."/>
            <person name="Baldrian P."/>
            <person name="Vilgalys R."/>
            <person name="Henrissat B."/>
            <person name="Grigoriev I.V."/>
            <person name="Hibbett D."/>
            <person name="Nagy L.G."/>
            <person name="Martin F.M."/>
        </authorList>
    </citation>
    <scope>NUCLEOTIDE SEQUENCE</scope>
    <source>
        <strain evidence="2">UH-Tt-Lm1</strain>
    </source>
</reference>
<feature type="chain" id="PRO_5040465666" description="Phosphatidylglycerol/phosphatidylinositol transfer protein" evidence="1">
    <location>
        <begin position="21"/>
        <end position="155"/>
    </location>
</feature>
<organism evidence="2 3">
    <name type="scientific">Thelephora terrestris</name>
    <dbReference type="NCBI Taxonomy" id="56493"/>
    <lineage>
        <taxon>Eukaryota</taxon>
        <taxon>Fungi</taxon>
        <taxon>Dikarya</taxon>
        <taxon>Basidiomycota</taxon>
        <taxon>Agaricomycotina</taxon>
        <taxon>Agaricomycetes</taxon>
        <taxon>Thelephorales</taxon>
        <taxon>Thelephoraceae</taxon>
        <taxon>Thelephora</taxon>
    </lineage>
</organism>
<evidence type="ECO:0000313" key="2">
    <source>
        <dbReference type="EMBL" id="KAF9783349.1"/>
    </source>
</evidence>